<organism evidence="1 2">
    <name type="scientific">Ambispora leptoticha</name>
    <dbReference type="NCBI Taxonomy" id="144679"/>
    <lineage>
        <taxon>Eukaryota</taxon>
        <taxon>Fungi</taxon>
        <taxon>Fungi incertae sedis</taxon>
        <taxon>Mucoromycota</taxon>
        <taxon>Glomeromycotina</taxon>
        <taxon>Glomeromycetes</taxon>
        <taxon>Archaeosporales</taxon>
        <taxon>Ambisporaceae</taxon>
        <taxon>Ambispora</taxon>
    </lineage>
</organism>
<gene>
    <name evidence="1" type="ORF">ALEPTO_LOCUS10684</name>
</gene>
<feature type="non-terminal residue" evidence="1">
    <location>
        <position position="1"/>
    </location>
</feature>
<evidence type="ECO:0000313" key="2">
    <source>
        <dbReference type="Proteomes" id="UP000789508"/>
    </source>
</evidence>
<reference evidence="1" key="1">
    <citation type="submission" date="2021-06" db="EMBL/GenBank/DDBJ databases">
        <authorList>
            <person name="Kallberg Y."/>
            <person name="Tangrot J."/>
            <person name="Rosling A."/>
        </authorList>
    </citation>
    <scope>NUCLEOTIDE SEQUENCE</scope>
    <source>
        <strain evidence="1">FL130A</strain>
    </source>
</reference>
<sequence>SSSDAKKNPEIISSTNFLLSSQISEIISTANLHENKKGNANPRAKFINFEQKVLNKNASKKMNYDLFPISLNDDDIPALIVAPLLPQGKSTVSSSMSSPVLKISSLPKKVQDFKKEQKVNSLTQTNKALIKPKIQEFSRRQNIIEIINHLMSTQYIAYGNWSCSKCDYEWQIRYDKVILEKCLKKTAKEFRGFFQKRCNNCGDKRRNWISSFRLFHNKPAHQNYDPAFEIIVHLVWNNHYRAFGRWRCCRCARPWYSGYIWMSLQKFIDSVQPSELVPHDDYYMQKCYTCVKNNFDDTGRIVHFEPLKKAVGISEHQMDLCAKCQSGFPCRPTGTYFGLYSLI</sequence>
<name>A0A9N9EGN6_9GLOM</name>
<dbReference type="Proteomes" id="UP000789508">
    <property type="component" value="Unassembled WGS sequence"/>
</dbReference>
<dbReference type="EMBL" id="CAJVPS010012927">
    <property type="protein sequence ID" value="CAG8674160.1"/>
    <property type="molecule type" value="Genomic_DNA"/>
</dbReference>
<comment type="caution">
    <text evidence="1">The sequence shown here is derived from an EMBL/GenBank/DDBJ whole genome shotgun (WGS) entry which is preliminary data.</text>
</comment>
<accession>A0A9N9EGN6</accession>
<proteinExistence type="predicted"/>
<dbReference type="OrthoDB" id="2303199at2759"/>
<keyword evidence="2" id="KW-1185">Reference proteome</keyword>
<evidence type="ECO:0000313" key="1">
    <source>
        <dbReference type="EMBL" id="CAG8674160.1"/>
    </source>
</evidence>
<protein>
    <submittedName>
        <fullName evidence="1">4366_t:CDS:1</fullName>
    </submittedName>
</protein>
<dbReference type="AlphaFoldDB" id="A0A9N9EGN6"/>